<evidence type="ECO:0000313" key="2">
    <source>
        <dbReference type="EMBL" id="QIX00220.1"/>
    </source>
</evidence>
<gene>
    <name evidence="2" type="ORF">AMS68_005737</name>
</gene>
<dbReference type="GO" id="GO:0043332">
    <property type="term" value="C:mating projection tip"/>
    <property type="evidence" value="ECO:0007669"/>
    <property type="project" value="TreeGrafter"/>
</dbReference>
<dbReference type="GO" id="GO:0016020">
    <property type="term" value="C:membrane"/>
    <property type="evidence" value="ECO:0007669"/>
    <property type="project" value="InterPro"/>
</dbReference>
<dbReference type="PIRSF" id="PIRSF007138">
    <property type="entry name" value="FIG1"/>
    <property type="match status" value="1"/>
</dbReference>
<protein>
    <recommendedName>
        <fullName evidence="4">Membrane fusion mating protein FIG1</fullName>
    </recommendedName>
</protein>
<dbReference type="AlphaFoldDB" id="A0A6H0Y0P1"/>
<dbReference type="Proteomes" id="UP000503462">
    <property type="component" value="Chromosome 4"/>
</dbReference>
<evidence type="ECO:0000256" key="1">
    <source>
        <dbReference type="SAM" id="Phobius"/>
    </source>
</evidence>
<dbReference type="GO" id="GO:0000747">
    <property type="term" value="P:conjugation with cellular fusion"/>
    <property type="evidence" value="ECO:0007669"/>
    <property type="project" value="TreeGrafter"/>
</dbReference>
<feature type="transmembrane region" description="Helical" evidence="1">
    <location>
        <begin position="138"/>
        <end position="160"/>
    </location>
</feature>
<proteinExistence type="predicted"/>
<feature type="transmembrane region" description="Helical" evidence="1">
    <location>
        <begin position="239"/>
        <end position="262"/>
    </location>
</feature>
<dbReference type="InterPro" id="IPR016509">
    <property type="entry name" value="Fig1"/>
</dbReference>
<evidence type="ECO:0008006" key="4">
    <source>
        <dbReference type="Google" id="ProtNLM"/>
    </source>
</evidence>
<feature type="transmembrane region" description="Helical" evidence="1">
    <location>
        <begin position="21"/>
        <end position="40"/>
    </location>
</feature>
<dbReference type="OrthoDB" id="3550957at2759"/>
<dbReference type="PANTHER" id="PTHR28092">
    <property type="entry name" value="FACTOR-INDUCED GENE 1 PROTEIN"/>
    <property type="match status" value="1"/>
</dbReference>
<accession>A0A6H0Y0P1</accession>
<organism evidence="2 3">
    <name type="scientific">Peltaster fructicola</name>
    <dbReference type="NCBI Taxonomy" id="286661"/>
    <lineage>
        <taxon>Eukaryota</taxon>
        <taxon>Fungi</taxon>
        <taxon>Dikarya</taxon>
        <taxon>Ascomycota</taxon>
        <taxon>Pezizomycotina</taxon>
        <taxon>Dothideomycetes</taxon>
        <taxon>Dothideomycetes incertae sedis</taxon>
        <taxon>Peltaster</taxon>
    </lineage>
</organism>
<keyword evidence="1" id="KW-0472">Membrane</keyword>
<dbReference type="Pfam" id="PF12351">
    <property type="entry name" value="Fig1"/>
    <property type="match status" value="1"/>
</dbReference>
<keyword evidence="3" id="KW-1185">Reference proteome</keyword>
<dbReference type="EMBL" id="CP051142">
    <property type="protein sequence ID" value="QIX00220.1"/>
    <property type="molecule type" value="Genomic_DNA"/>
</dbReference>
<evidence type="ECO:0000313" key="3">
    <source>
        <dbReference type="Proteomes" id="UP000503462"/>
    </source>
</evidence>
<reference evidence="2 3" key="1">
    <citation type="journal article" date="2016" name="Sci. Rep.">
        <title>Peltaster fructicola genome reveals evolution from an invasive phytopathogen to an ectophytic parasite.</title>
        <authorList>
            <person name="Xu C."/>
            <person name="Chen H."/>
            <person name="Gleason M.L."/>
            <person name="Xu J.R."/>
            <person name="Liu H."/>
            <person name="Zhang R."/>
            <person name="Sun G."/>
        </authorList>
    </citation>
    <scope>NUCLEOTIDE SEQUENCE [LARGE SCALE GENOMIC DNA]</scope>
    <source>
        <strain evidence="2 3">LNHT1506</strain>
    </source>
</reference>
<sequence length="268" mass="28848">MPTVRFAVGIQRLIPFLGYHHVLMILIALAIILLSLLLAGCSSSSPLIPTIYLITMYYSMYTPTYDPAQVDPGVTAAIANIVGQAQLEVRVGYFGLCVNSAGSFLCSNNATALAQQLSVDKDPLNLIWIASRFKDAVVFPYLLIVAIILAFITFLLLATFPGWHEERDARTGSDIDIKPFPSRPVSQVALAMIFISSIFVLVSVLWQHTASVAAAQVAQDFGNGSVASGVGTSAMVLGWFSLALLIVVTIGLLVMILSIQLLDKLTDD</sequence>
<feature type="transmembrane region" description="Helical" evidence="1">
    <location>
        <begin position="188"/>
        <end position="206"/>
    </location>
</feature>
<name>A0A6H0Y0P1_9PEZI</name>
<dbReference type="InterPro" id="IPR033481">
    <property type="entry name" value="Dni1/Fig1"/>
</dbReference>
<keyword evidence="1" id="KW-1133">Transmembrane helix</keyword>
<keyword evidence="1" id="KW-0812">Transmembrane</keyword>
<dbReference type="PANTHER" id="PTHR28092:SF1">
    <property type="entry name" value="FACTOR-INDUCED GENE 1 PROTEIN"/>
    <property type="match status" value="1"/>
</dbReference>